<name>A0A255EHL4_9ACTN</name>
<proteinExistence type="inferred from homology"/>
<dbReference type="EMBL" id="NMVI01000018">
    <property type="protein sequence ID" value="OYN86548.1"/>
    <property type="molecule type" value="Genomic_DNA"/>
</dbReference>
<dbReference type="SUPFAM" id="SSF54909">
    <property type="entry name" value="Dimeric alpha+beta barrel"/>
    <property type="match status" value="1"/>
</dbReference>
<dbReference type="PANTHER" id="PTHR35174">
    <property type="entry name" value="BLL7171 PROTEIN-RELATED"/>
    <property type="match status" value="1"/>
</dbReference>
<dbReference type="OrthoDB" id="668782at2"/>
<dbReference type="InterPro" id="IPR005545">
    <property type="entry name" value="YCII"/>
</dbReference>
<dbReference type="Pfam" id="PF03795">
    <property type="entry name" value="YCII"/>
    <property type="match status" value="1"/>
</dbReference>
<evidence type="ECO:0000256" key="1">
    <source>
        <dbReference type="ARBA" id="ARBA00007689"/>
    </source>
</evidence>
<dbReference type="InterPro" id="IPR011008">
    <property type="entry name" value="Dimeric_a/b-barrel"/>
</dbReference>
<dbReference type="EMBL" id="NMVJ01000006">
    <property type="protein sequence ID" value="OYN91016.1"/>
    <property type="molecule type" value="Genomic_DNA"/>
</dbReference>
<dbReference type="RefSeq" id="WP_094451115.1">
    <property type="nucleotide sequence ID" value="NZ_NMVI01000018.1"/>
</dbReference>
<evidence type="ECO:0000259" key="2">
    <source>
        <dbReference type="Pfam" id="PF03795"/>
    </source>
</evidence>
<feature type="domain" description="YCII-related" evidence="2">
    <location>
        <begin position="19"/>
        <end position="99"/>
    </location>
</feature>
<dbReference type="PANTHER" id="PTHR35174:SF3">
    <property type="entry name" value="BLL7171 PROTEIN"/>
    <property type="match status" value="1"/>
</dbReference>
<evidence type="ECO:0000313" key="6">
    <source>
        <dbReference type="Proteomes" id="UP000216533"/>
    </source>
</evidence>
<comment type="similarity">
    <text evidence="1">Belongs to the YciI family.</text>
</comment>
<sequence>MTQYLLKMIQPVGGTPDPEVLQPIMAKMADLQQRLTDQGSWVFAGGLHQPEAASVVSPDAVVTDGPYAEGREFVGGITIIDVPDLDEALGWAKEYAAASGMAIEVAPFIGGRA</sequence>
<comment type="caution">
    <text evidence="4">The sequence shown here is derived from an EMBL/GenBank/DDBJ whole genome shotgun (WGS) entry which is preliminary data.</text>
</comment>
<protein>
    <recommendedName>
        <fullName evidence="2">YCII-related domain-containing protein</fullName>
    </recommendedName>
</protein>
<gene>
    <name evidence="4" type="ORF">CGZ91_05965</name>
    <name evidence="3" type="ORF">CGZ92_09430</name>
</gene>
<evidence type="ECO:0000313" key="3">
    <source>
        <dbReference type="EMBL" id="OYN86548.1"/>
    </source>
</evidence>
<organism evidence="4 5">
    <name type="scientific">Parenemella sanctibonifatiensis</name>
    <dbReference type="NCBI Taxonomy" id="2016505"/>
    <lineage>
        <taxon>Bacteria</taxon>
        <taxon>Bacillati</taxon>
        <taxon>Actinomycetota</taxon>
        <taxon>Actinomycetes</taxon>
        <taxon>Propionibacteriales</taxon>
        <taxon>Propionibacteriaceae</taxon>
        <taxon>Parenemella</taxon>
    </lineage>
</organism>
<reference evidence="5 6" key="1">
    <citation type="submission" date="2017-07" db="EMBL/GenBank/DDBJ databases">
        <title>Draft whole genome sequences of clinical Proprionibacteriaceae strains.</title>
        <authorList>
            <person name="Bernier A.-M."/>
            <person name="Bernard K."/>
            <person name="Domingo M.-C."/>
        </authorList>
    </citation>
    <scope>NUCLEOTIDE SEQUENCE [LARGE SCALE GENOMIC DNA]</scope>
    <source>
        <strain evidence="4 5">NML 150081</strain>
        <strain evidence="3 6">NML 160184</strain>
    </source>
</reference>
<dbReference type="AlphaFoldDB" id="A0A255EHL4"/>
<dbReference type="Proteomes" id="UP000216533">
    <property type="component" value="Unassembled WGS sequence"/>
</dbReference>
<accession>A0A255E4Q0</accession>
<keyword evidence="5" id="KW-1185">Reference proteome</keyword>
<accession>A0A255EHL4</accession>
<dbReference type="Proteomes" id="UP000216300">
    <property type="component" value="Unassembled WGS sequence"/>
</dbReference>
<dbReference type="Gene3D" id="3.30.70.1060">
    <property type="entry name" value="Dimeric alpha+beta barrel"/>
    <property type="match status" value="1"/>
</dbReference>
<evidence type="ECO:0000313" key="4">
    <source>
        <dbReference type="EMBL" id="OYN91016.1"/>
    </source>
</evidence>
<evidence type="ECO:0000313" key="5">
    <source>
        <dbReference type="Proteomes" id="UP000216300"/>
    </source>
</evidence>